<gene>
    <name evidence="1" type="ORF">ACFQE0_01890</name>
</gene>
<comment type="caution">
    <text evidence="1">The sequence shown here is derived from an EMBL/GenBank/DDBJ whole genome shotgun (WGS) entry which is preliminary data.</text>
</comment>
<dbReference type="RefSeq" id="WP_378966556.1">
    <property type="nucleotide sequence ID" value="NZ_JBHSWN010000001.1"/>
</dbReference>
<organism evidence="1 2">
    <name type="scientific">Methylobacterium komagatae</name>
    <dbReference type="NCBI Taxonomy" id="374425"/>
    <lineage>
        <taxon>Bacteria</taxon>
        <taxon>Pseudomonadati</taxon>
        <taxon>Pseudomonadota</taxon>
        <taxon>Alphaproteobacteria</taxon>
        <taxon>Hyphomicrobiales</taxon>
        <taxon>Methylobacteriaceae</taxon>
        <taxon>Methylobacterium</taxon>
    </lineage>
</organism>
<sequence length="130" mass="14601">MSEAASVELFRNAEWSVQEDGLEHHGTGYFIARGSVASRRAERLWDWPLQMAEKSWCRPSLFREAFLTALDRFGIERDGDLTRSFALGFGLRASDERAADGFVSLADVLRPREAPVALPVRVASRRYAAV</sequence>
<name>A0ABW2BDI9_9HYPH</name>
<evidence type="ECO:0000313" key="2">
    <source>
        <dbReference type="Proteomes" id="UP001596292"/>
    </source>
</evidence>
<reference evidence="2" key="1">
    <citation type="journal article" date="2019" name="Int. J. Syst. Evol. Microbiol.">
        <title>The Global Catalogue of Microorganisms (GCM) 10K type strain sequencing project: providing services to taxonomists for standard genome sequencing and annotation.</title>
        <authorList>
            <consortium name="The Broad Institute Genomics Platform"/>
            <consortium name="The Broad Institute Genome Sequencing Center for Infectious Disease"/>
            <person name="Wu L."/>
            <person name="Ma J."/>
        </authorList>
    </citation>
    <scope>NUCLEOTIDE SEQUENCE [LARGE SCALE GENOMIC DNA]</scope>
    <source>
        <strain evidence="2">CCUG 48316</strain>
    </source>
</reference>
<proteinExistence type="predicted"/>
<protein>
    <submittedName>
        <fullName evidence="1">Uncharacterized protein</fullName>
    </submittedName>
</protein>
<accession>A0ABW2BDI9</accession>
<dbReference type="Proteomes" id="UP001596292">
    <property type="component" value="Unassembled WGS sequence"/>
</dbReference>
<evidence type="ECO:0000313" key="1">
    <source>
        <dbReference type="EMBL" id="MFC6788482.1"/>
    </source>
</evidence>
<keyword evidence="2" id="KW-1185">Reference proteome</keyword>
<dbReference type="EMBL" id="JBHSWN010000001">
    <property type="protein sequence ID" value="MFC6788482.1"/>
    <property type="molecule type" value="Genomic_DNA"/>
</dbReference>